<gene>
    <name evidence="1" type="ORF">FCALED_LOCUS1658</name>
</gene>
<name>A0A9N8VRV6_9GLOM</name>
<proteinExistence type="predicted"/>
<organism evidence="1 2">
    <name type="scientific">Funneliformis caledonium</name>
    <dbReference type="NCBI Taxonomy" id="1117310"/>
    <lineage>
        <taxon>Eukaryota</taxon>
        <taxon>Fungi</taxon>
        <taxon>Fungi incertae sedis</taxon>
        <taxon>Mucoromycota</taxon>
        <taxon>Glomeromycotina</taxon>
        <taxon>Glomeromycetes</taxon>
        <taxon>Glomerales</taxon>
        <taxon>Glomeraceae</taxon>
        <taxon>Funneliformis</taxon>
    </lineage>
</organism>
<keyword evidence="2" id="KW-1185">Reference proteome</keyword>
<reference evidence="1" key="1">
    <citation type="submission" date="2021-06" db="EMBL/GenBank/DDBJ databases">
        <authorList>
            <person name="Kallberg Y."/>
            <person name="Tangrot J."/>
            <person name="Rosling A."/>
        </authorList>
    </citation>
    <scope>NUCLEOTIDE SEQUENCE</scope>
    <source>
        <strain evidence="1">UK204</strain>
    </source>
</reference>
<evidence type="ECO:0000313" key="1">
    <source>
        <dbReference type="EMBL" id="CAG8459203.1"/>
    </source>
</evidence>
<accession>A0A9N8VRV6</accession>
<comment type="caution">
    <text evidence="1">The sequence shown here is derived from an EMBL/GenBank/DDBJ whole genome shotgun (WGS) entry which is preliminary data.</text>
</comment>
<dbReference type="AlphaFoldDB" id="A0A9N8VRV6"/>
<dbReference type="Proteomes" id="UP000789570">
    <property type="component" value="Unassembled WGS sequence"/>
</dbReference>
<protein>
    <submittedName>
        <fullName evidence="1">7927_t:CDS:1</fullName>
    </submittedName>
</protein>
<sequence length="43" mass="5261">MNANITLEYELRIIKMMKEEITHKICNKRLYNNEDNLYNKVSE</sequence>
<evidence type="ECO:0000313" key="2">
    <source>
        <dbReference type="Proteomes" id="UP000789570"/>
    </source>
</evidence>
<dbReference type="EMBL" id="CAJVPQ010000222">
    <property type="protein sequence ID" value="CAG8459203.1"/>
    <property type="molecule type" value="Genomic_DNA"/>
</dbReference>